<feature type="compositionally biased region" description="Low complexity" evidence="1">
    <location>
        <begin position="99"/>
        <end position="114"/>
    </location>
</feature>
<proteinExistence type="predicted"/>
<dbReference type="AlphaFoldDB" id="A0AAV5E3W9"/>
<reference evidence="2" key="1">
    <citation type="journal article" date="2018" name="DNA Res.">
        <title>Multiple hybrid de novo genome assembly of finger millet, an orphan allotetraploid crop.</title>
        <authorList>
            <person name="Hatakeyama M."/>
            <person name="Aluri S."/>
            <person name="Balachadran M.T."/>
            <person name="Sivarajan S.R."/>
            <person name="Patrignani A."/>
            <person name="Gruter S."/>
            <person name="Poveda L."/>
            <person name="Shimizu-Inatsugi R."/>
            <person name="Baeten J."/>
            <person name="Francoijs K.J."/>
            <person name="Nataraja K.N."/>
            <person name="Reddy Y.A.N."/>
            <person name="Phadnis S."/>
            <person name="Ravikumar R.L."/>
            <person name="Schlapbach R."/>
            <person name="Sreeman S.M."/>
            <person name="Shimizu K.K."/>
        </authorList>
    </citation>
    <scope>NUCLEOTIDE SEQUENCE</scope>
</reference>
<keyword evidence="3" id="KW-1185">Reference proteome</keyword>
<gene>
    <name evidence="2" type="primary">gb04177</name>
    <name evidence="2" type="ORF">PR202_gb04177</name>
</gene>
<feature type="region of interest" description="Disordered" evidence="1">
    <location>
        <begin position="1"/>
        <end position="51"/>
    </location>
</feature>
<evidence type="ECO:0000313" key="3">
    <source>
        <dbReference type="Proteomes" id="UP001054889"/>
    </source>
</evidence>
<accession>A0AAV5E3W9</accession>
<organism evidence="2 3">
    <name type="scientific">Eleusine coracana subsp. coracana</name>
    <dbReference type="NCBI Taxonomy" id="191504"/>
    <lineage>
        <taxon>Eukaryota</taxon>
        <taxon>Viridiplantae</taxon>
        <taxon>Streptophyta</taxon>
        <taxon>Embryophyta</taxon>
        <taxon>Tracheophyta</taxon>
        <taxon>Spermatophyta</taxon>
        <taxon>Magnoliopsida</taxon>
        <taxon>Liliopsida</taxon>
        <taxon>Poales</taxon>
        <taxon>Poaceae</taxon>
        <taxon>PACMAD clade</taxon>
        <taxon>Chloridoideae</taxon>
        <taxon>Cynodonteae</taxon>
        <taxon>Eleusininae</taxon>
        <taxon>Eleusine</taxon>
    </lineage>
</organism>
<feature type="region of interest" description="Disordered" evidence="1">
    <location>
        <begin position="90"/>
        <end position="114"/>
    </location>
</feature>
<dbReference type="EMBL" id="BQKI01000073">
    <property type="protein sequence ID" value="GJN17134.1"/>
    <property type="molecule type" value="Genomic_DNA"/>
</dbReference>
<name>A0AAV5E3W9_ELECO</name>
<sequence length="238" mass="24436">MLGAAASPDTSDRVPTAPLVLPARRNKPQSSAVTGTVGGRKRRAAGDPITPAPAAGRAAAAAAAAASGGGVLASMVGMYQHQLHDDPFGALSGGHCGDPPRLAAAGASSSSPSVVLPPPLAQAHGSGEPGQLFEVLVGGGVLQGAGGGKGGSAGGDLEAVVCWVRELAVDPVAPRQAPAEDRARKRQVRALRRARYLKWDDVADAEELPRFRVRQFWLNHSCFVEFNCDLFLILTVPS</sequence>
<evidence type="ECO:0000256" key="1">
    <source>
        <dbReference type="SAM" id="MobiDB-lite"/>
    </source>
</evidence>
<evidence type="ECO:0000313" key="2">
    <source>
        <dbReference type="EMBL" id="GJN17134.1"/>
    </source>
</evidence>
<dbReference type="Proteomes" id="UP001054889">
    <property type="component" value="Unassembled WGS sequence"/>
</dbReference>
<comment type="caution">
    <text evidence="2">The sequence shown here is derived from an EMBL/GenBank/DDBJ whole genome shotgun (WGS) entry which is preliminary data.</text>
</comment>
<protein>
    <submittedName>
        <fullName evidence="2">Uncharacterized protein</fullName>
    </submittedName>
</protein>
<reference evidence="2" key="2">
    <citation type="submission" date="2021-12" db="EMBL/GenBank/DDBJ databases">
        <title>Resequencing data analysis of finger millet.</title>
        <authorList>
            <person name="Hatakeyama M."/>
            <person name="Aluri S."/>
            <person name="Balachadran M.T."/>
            <person name="Sivarajan S.R."/>
            <person name="Poveda L."/>
            <person name="Shimizu-Inatsugi R."/>
            <person name="Schlapbach R."/>
            <person name="Sreeman S.M."/>
            <person name="Shimizu K.K."/>
        </authorList>
    </citation>
    <scope>NUCLEOTIDE SEQUENCE</scope>
</reference>